<evidence type="ECO:0000256" key="1">
    <source>
        <dbReference type="RuleBase" id="RU365099"/>
    </source>
</evidence>
<dbReference type="PANTHER" id="PTHR28055:SF1">
    <property type="entry name" value="ALTERED INHERITANCE OF MITOCHONDRIA PROTEIN 41, MITOCHONDRIAL"/>
    <property type="match status" value="1"/>
</dbReference>
<reference evidence="2 3" key="1">
    <citation type="submission" date="2020-01" db="EMBL/GenBank/DDBJ databases">
        <authorList>
            <person name="Gupta K D."/>
        </authorList>
    </citation>
    <scope>NUCLEOTIDE SEQUENCE [LARGE SCALE GENOMIC DNA]</scope>
</reference>
<organism evidence="2 3">
    <name type="scientific">Cyclocybe aegerita</name>
    <name type="common">Black poplar mushroom</name>
    <name type="synonym">Agrocybe aegerita</name>
    <dbReference type="NCBI Taxonomy" id="1973307"/>
    <lineage>
        <taxon>Eukaryota</taxon>
        <taxon>Fungi</taxon>
        <taxon>Dikarya</taxon>
        <taxon>Basidiomycota</taxon>
        <taxon>Agaricomycotina</taxon>
        <taxon>Agaricomycetes</taxon>
        <taxon>Agaricomycetidae</taxon>
        <taxon>Agaricales</taxon>
        <taxon>Agaricineae</taxon>
        <taxon>Bolbitiaceae</taxon>
        <taxon>Cyclocybe</taxon>
    </lineage>
</organism>
<proteinExistence type="inferred from homology"/>
<evidence type="ECO:0000313" key="2">
    <source>
        <dbReference type="EMBL" id="CAA7259247.1"/>
    </source>
</evidence>
<keyword evidence="1" id="KW-0496">Mitochondrion</keyword>
<dbReference type="Pfam" id="PF09424">
    <property type="entry name" value="YqeY"/>
    <property type="match status" value="1"/>
</dbReference>
<dbReference type="SUPFAM" id="SSF89095">
    <property type="entry name" value="GatB/YqeY motif"/>
    <property type="match status" value="1"/>
</dbReference>
<dbReference type="PANTHER" id="PTHR28055">
    <property type="entry name" value="ALTERED INHERITANCE OF MITOCHONDRIA PROTEIN 41, MITOCHONDRIAL"/>
    <property type="match status" value="1"/>
</dbReference>
<keyword evidence="3" id="KW-1185">Reference proteome</keyword>
<comment type="caution">
    <text evidence="2">The sequence shown here is derived from an EMBL/GenBank/DDBJ whole genome shotgun (WGS) entry which is preliminary data.</text>
</comment>
<evidence type="ECO:0000313" key="3">
    <source>
        <dbReference type="Proteomes" id="UP000467700"/>
    </source>
</evidence>
<comment type="subcellular location">
    <subcellularLocation>
        <location evidence="1">Mitochondrion</location>
    </subcellularLocation>
</comment>
<dbReference type="GO" id="GO:0016884">
    <property type="term" value="F:carbon-nitrogen ligase activity, with glutamine as amido-N-donor"/>
    <property type="evidence" value="ECO:0007669"/>
    <property type="project" value="UniProtKB-UniRule"/>
</dbReference>
<comment type="similarity">
    <text evidence="1">Belongs to the AIM41 family.</text>
</comment>
<dbReference type="AlphaFoldDB" id="A0A8S0XKA7"/>
<protein>
    <recommendedName>
        <fullName evidence="1">Altered inheritance of mitochondria protein 41</fullName>
    </recommendedName>
</protein>
<dbReference type="Gene3D" id="1.10.1510.10">
    <property type="entry name" value="Uncharacterised protein YqeY/AIM41 PF09424, N-terminal domain"/>
    <property type="match status" value="1"/>
</dbReference>
<dbReference type="OrthoDB" id="538640at2759"/>
<dbReference type="InterPro" id="IPR019004">
    <property type="entry name" value="YqeY/Aim41"/>
</dbReference>
<dbReference type="InterPro" id="IPR042184">
    <property type="entry name" value="YqeY/Aim41_N"/>
</dbReference>
<accession>A0A8S0XKA7</accession>
<sequence>MANLVRTLRSPFLQQCRRLFYSTAGSANSDLRGHILYDIKASMKNRDTVASTTLRSVLSEINSAEKSSKDGNLSSSAMTMIIRKAVQRRVEAASAFHDGKRPDLAAKEEKEVELLSKFLPPLLSVEDIDMYLKAAMQGLPAGSDPKRSLGLALKEFYSNVDKSSVEVHIVKERAQILLQLNAS</sequence>
<dbReference type="InterPro" id="IPR003789">
    <property type="entry name" value="Asn/Gln_tRNA_amidoTrase-B-like"/>
</dbReference>
<dbReference type="EMBL" id="CACVBS010000013">
    <property type="protein sequence ID" value="CAA7259247.1"/>
    <property type="molecule type" value="Genomic_DNA"/>
</dbReference>
<gene>
    <name evidence="1" type="primary">AIM41</name>
    <name evidence="2" type="ORF">AAE3_LOCUS1243</name>
</gene>
<dbReference type="GO" id="GO:0005739">
    <property type="term" value="C:mitochondrion"/>
    <property type="evidence" value="ECO:0007669"/>
    <property type="project" value="UniProtKB-SubCell"/>
</dbReference>
<dbReference type="Proteomes" id="UP000467700">
    <property type="component" value="Unassembled WGS sequence"/>
</dbReference>
<name>A0A8S0XKA7_CYCAE</name>